<protein>
    <submittedName>
        <fullName evidence="3">ARAD1C38742p</fullName>
    </submittedName>
</protein>
<accession>A0A060T3N9</accession>
<dbReference type="EMBL" id="HG937693">
    <property type="protein sequence ID" value="CDP35578.1"/>
    <property type="molecule type" value="Genomic_DNA"/>
</dbReference>
<dbReference type="InterPro" id="IPR005062">
    <property type="entry name" value="SAC3/GANP/THP3_conserved"/>
</dbReference>
<dbReference type="AlphaFoldDB" id="A0A060T3N9"/>
<feature type="compositionally biased region" description="Polar residues" evidence="1">
    <location>
        <begin position="18"/>
        <end position="49"/>
    </location>
</feature>
<dbReference type="InterPro" id="IPR045107">
    <property type="entry name" value="SAC3/GANP/THP3"/>
</dbReference>
<evidence type="ECO:0000313" key="3">
    <source>
        <dbReference type="EMBL" id="CDP35578.1"/>
    </source>
</evidence>
<reference evidence="3" key="1">
    <citation type="submission" date="2014-02" db="EMBL/GenBank/DDBJ databases">
        <authorList>
            <person name="Genoscope - CEA"/>
        </authorList>
    </citation>
    <scope>NUCLEOTIDE SEQUENCE</scope>
    <source>
        <strain evidence="3">LS3</strain>
    </source>
</reference>
<dbReference type="GO" id="GO:0005634">
    <property type="term" value="C:nucleus"/>
    <property type="evidence" value="ECO:0007669"/>
    <property type="project" value="TreeGrafter"/>
</dbReference>
<proteinExistence type="predicted"/>
<reference evidence="3" key="2">
    <citation type="submission" date="2014-06" db="EMBL/GenBank/DDBJ databases">
        <title>The complete genome of Blastobotrys (Arxula) adeninivorans LS3 - a yeast of biotechnological interest.</title>
        <authorList>
            <person name="Kunze G."/>
            <person name="Gaillardin C."/>
            <person name="Czernicka M."/>
            <person name="Durrens P."/>
            <person name="Martin T."/>
            <person name="Boer E."/>
            <person name="Gabaldon T."/>
            <person name="Cruz J."/>
            <person name="Talla E."/>
            <person name="Marck C."/>
            <person name="Goffeau A."/>
            <person name="Barbe V."/>
            <person name="Baret P."/>
            <person name="Baronian K."/>
            <person name="Beier S."/>
            <person name="Bleykasten C."/>
            <person name="Bode R."/>
            <person name="Casaregola S."/>
            <person name="Despons L."/>
            <person name="Fairhead C."/>
            <person name="Giersberg M."/>
            <person name="Gierski P."/>
            <person name="Hahnel U."/>
            <person name="Hartmann A."/>
            <person name="Jankowska D."/>
            <person name="Jubin C."/>
            <person name="Jung P."/>
            <person name="Lafontaine I."/>
            <person name="Leh-Louis V."/>
            <person name="Lemaire M."/>
            <person name="Marcet-Houben M."/>
            <person name="Mascher M."/>
            <person name="Morel G."/>
            <person name="Richard G.-F."/>
            <person name="Riechen J."/>
            <person name="Sacerdot C."/>
            <person name="Sarkar A."/>
            <person name="Savel G."/>
            <person name="Schacherer J."/>
            <person name="Sherman D."/>
            <person name="Straub M.-L."/>
            <person name="Stein N."/>
            <person name="Thierry A."/>
            <person name="Trautwein-Schult A."/>
            <person name="Westhof E."/>
            <person name="Worch S."/>
            <person name="Dujon B."/>
            <person name="Souciet J.-L."/>
            <person name="Wincker P."/>
            <person name="Scholz U."/>
            <person name="Neuveglise N."/>
        </authorList>
    </citation>
    <scope>NUCLEOTIDE SEQUENCE</scope>
    <source>
        <strain evidence="3">LS3</strain>
    </source>
</reference>
<gene>
    <name evidence="3" type="ORF">GNLVRS02_ARAD1C38742g</name>
</gene>
<evidence type="ECO:0000259" key="2">
    <source>
        <dbReference type="PROSITE" id="PS50250"/>
    </source>
</evidence>
<dbReference type="Gene3D" id="1.25.40.990">
    <property type="match status" value="1"/>
</dbReference>
<dbReference type="PANTHER" id="PTHR12436:SF4">
    <property type="entry name" value="LEUKOCYTE RECEPTOR CLUSTER MEMBER 8"/>
    <property type="match status" value="1"/>
</dbReference>
<name>A0A060T3N9_BLAAD</name>
<feature type="domain" description="PCI" evidence="2">
    <location>
        <begin position="275"/>
        <end position="442"/>
    </location>
</feature>
<dbReference type="PhylomeDB" id="A0A060T3N9"/>
<feature type="region of interest" description="Disordered" evidence="1">
    <location>
        <begin position="147"/>
        <end position="185"/>
    </location>
</feature>
<feature type="compositionally biased region" description="Low complexity" evidence="1">
    <location>
        <begin position="166"/>
        <end position="178"/>
    </location>
</feature>
<feature type="compositionally biased region" description="Low complexity" evidence="1">
    <location>
        <begin position="50"/>
        <end position="71"/>
    </location>
</feature>
<dbReference type="Pfam" id="PF03399">
    <property type="entry name" value="SAC3_GANP"/>
    <property type="match status" value="1"/>
</dbReference>
<dbReference type="PROSITE" id="PS50250">
    <property type="entry name" value="PCI"/>
    <property type="match status" value="1"/>
</dbReference>
<organism evidence="3">
    <name type="scientific">Blastobotrys adeninivorans</name>
    <name type="common">Yeast</name>
    <name type="synonym">Arxula adeninivorans</name>
    <dbReference type="NCBI Taxonomy" id="409370"/>
    <lineage>
        <taxon>Eukaryota</taxon>
        <taxon>Fungi</taxon>
        <taxon>Dikarya</taxon>
        <taxon>Ascomycota</taxon>
        <taxon>Saccharomycotina</taxon>
        <taxon>Dipodascomycetes</taxon>
        <taxon>Dipodascales</taxon>
        <taxon>Trichomonascaceae</taxon>
        <taxon>Blastobotrys</taxon>
    </lineage>
</organism>
<sequence>MSAPPWRVAKNAFVPVPTRSTLGQYNGQARTGSTSGGQYTQYGQYSSKFASQGQGATTAPATASTQTSTGSDEQAQWPESLRKFVERCLSEVTPEDKAEMQNQLKQVITNAFEKGETWEIDWDHKSLPILEKRRAEKLKRERSQFAIEEDGSKREKRMKRFQLDKPSSSSSYSPASTPNEEFVDTSKPLVGRSTKLEKRYLRLTSEPDPETVRPLPVLRQTLELLKKKWKQEQNYAYICDQFKSLRQDLTVQHIQNEFTVQVYEIHARIALEKGDLGEYNQCQSQLKQLYAQGIPGNRREFLAYRVLYLLHTLNKAEIGHMLVTLEEHDRKDPAISHALRVTDALTFNNYHLFFKLYCNAPNMGGYVMDSFIERERLAALSALCRACRPTLKVAFLASQLAFQDTQEFVEFLQKYNVPIEEGAIDAKGAYVTFELARQNAYKRVDIKGQI</sequence>
<dbReference type="PANTHER" id="PTHR12436">
    <property type="entry name" value="80 KDA MCM3-ASSOCIATED PROTEIN"/>
    <property type="match status" value="1"/>
</dbReference>
<evidence type="ECO:0000256" key="1">
    <source>
        <dbReference type="SAM" id="MobiDB-lite"/>
    </source>
</evidence>
<feature type="region of interest" description="Disordered" evidence="1">
    <location>
        <begin position="17"/>
        <end position="77"/>
    </location>
</feature>
<dbReference type="InterPro" id="IPR000717">
    <property type="entry name" value="PCI_dom"/>
</dbReference>